<proteinExistence type="predicted"/>
<reference evidence="1 2" key="1">
    <citation type="submission" date="2016-01" db="EMBL/GenBank/DDBJ databases">
        <title>Molecular characterization of a novel circovirus in zebra finches (Taeniopygia guttata) associated with immunosuppression and opportunistic infections.</title>
        <authorList>
            <person name="Rinder M."/>
            <person name="Schmitz A."/>
            <person name="Peschel A."/>
            <person name="Woerle B."/>
            <person name="Gerlach H."/>
            <person name="Korbel R."/>
        </authorList>
    </citation>
    <scope>NUCLEOTIDE SEQUENCE [LARGE SCALE GENOMIC DNA]</scope>
    <source>
        <strain evidence="1">25602</strain>
    </source>
</reference>
<organism evidence="1 2">
    <name type="scientific">Zebra finch circovirus</name>
    <dbReference type="NCBI Taxonomy" id="1642515"/>
    <lineage>
        <taxon>Viruses</taxon>
        <taxon>Monodnaviria</taxon>
        <taxon>Shotokuvirae</taxon>
        <taxon>Cressdnaviricota</taxon>
        <taxon>Arfiviricetes</taxon>
        <taxon>Cirlivirales</taxon>
        <taxon>Circoviridae</taxon>
        <taxon>Circovirus</taxon>
        <taxon>Circovirus zebrafinch</taxon>
    </lineage>
</organism>
<evidence type="ECO:0000313" key="1">
    <source>
        <dbReference type="EMBL" id="AMS38758.1"/>
    </source>
</evidence>
<dbReference type="EMBL" id="KU641382">
    <property type="protein sequence ID" value="AMS38758.1"/>
    <property type="molecule type" value="Genomic_DNA"/>
</dbReference>
<sequence>MADHHVLPWSAEGRPGTLTGQLRGCEAWPTRRSNLAGGGKGRFAAGTALRAVESRVGNSSIVNRVLLHCIGCINKPEHIPHQPLVDASEQCLHIALLFAVPMVWMGVARDDDLL</sequence>
<accession>A0A142LXW0</accession>
<gene>
    <name evidence="1" type="primary">ORFC4</name>
</gene>
<name>A0A142LXW0_9CIRC</name>
<dbReference type="Proteomes" id="UP000165934">
    <property type="component" value="Segment"/>
</dbReference>
<protein>
    <submittedName>
        <fullName evidence="1">ORFC4</fullName>
    </submittedName>
</protein>
<evidence type="ECO:0000313" key="2">
    <source>
        <dbReference type="Proteomes" id="UP000165934"/>
    </source>
</evidence>